<reference evidence="2" key="4">
    <citation type="submission" date="2025-05" db="UniProtKB">
        <authorList>
            <consortium name="EnsemblFungi"/>
        </authorList>
    </citation>
    <scope>IDENTIFICATION</scope>
    <source>
        <strain evidence="2">isolate 1-1 / race 1 (BBBD)</strain>
    </source>
</reference>
<protein>
    <recommendedName>
        <fullName evidence="4">DDE Tnp4 domain-containing protein</fullName>
    </recommendedName>
</protein>
<dbReference type="VEuPathDB" id="FungiDB:PTTG_27827"/>
<reference evidence="2 3" key="3">
    <citation type="journal article" date="2017" name="G3 (Bethesda)">
        <title>Comparative analysis highlights variable genome content of wheat rusts and divergence of the mating loci.</title>
        <authorList>
            <person name="Cuomo C.A."/>
            <person name="Bakkeren G."/>
            <person name="Khalil H.B."/>
            <person name="Panwar V."/>
            <person name="Joly D."/>
            <person name="Linning R."/>
            <person name="Sakthikumar S."/>
            <person name="Song X."/>
            <person name="Adiconis X."/>
            <person name="Fan L."/>
            <person name="Goldberg J.M."/>
            <person name="Levin J.Z."/>
            <person name="Young S."/>
            <person name="Zeng Q."/>
            <person name="Anikster Y."/>
            <person name="Bruce M."/>
            <person name="Wang M."/>
            <person name="Yin C."/>
            <person name="McCallum B."/>
            <person name="Szabo L.J."/>
            <person name="Hulbert S."/>
            <person name="Chen X."/>
            <person name="Fellers J.P."/>
        </authorList>
    </citation>
    <scope>NUCLEOTIDE SEQUENCE</scope>
    <source>
        <strain evidence="3">Isolate 1-1 / race 1 (BBBD)</strain>
        <strain evidence="2">isolate 1-1 / race 1 (BBBD)</strain>
    </source>
</reference>
<evidence type="ECO:0000313" key="3">
    <source>
        <dbReference type="Proteomes" id="UP000005240"/>
    </source>
</evidence>
<accession>A0A180GH21</accession>
<reference evidence="1" key="1">
    <citation type="submission" date="2009-11" db="EMBL/GenBank/DDBJ databases">
        <authorList>
            <consortium name="The Broad Institute Genome Sequencing Platform"/>
            <person name="Ward D."/>
            <person name="Feldgarden M."/>
            <person name="Earl A."/>
            <person name="Young S.K."/>
            <person name="Zeng Q."/>
            <person name="Koehrsen M."/>
            <person name="Alvarado L."/>
            <person name="Berlin A."/>
            <person name="Bochicchio J."/>
            <person name="Borenstein D."/>
            <person name="Chapman S.B."/>
            <person name="Chen Z."/>
            <person name="Engels R."/>
            <person name="Freedman E."/>
            <person name="Gellesch M."/>
            <person name="Goldberg J."/>
            <person name="Griggs A."/>
            <person name="Gujja S."/>
            <person name="Heilman E."/>
            <person name="Heiman D."/>
            <person name="Hepburn T."/>
            <person name="Howarth C."/>
            <person name="Jen D."/>
            <person name="Larson L."/>
            <person name="Lewis B."/>
            <person name="Mehta T."/>
            <person name="Park D."/>
            <person name="Pearson M."/>
            <person name="Roberts A."/>
            <person name="Saif S."/>
            <person name="Shea T."/>
            <person name="Shenoy N."/>
            <person name="Sisk P."/>
            <person name="Stolte C."/>
            <person name="Sykes S."/>
            <person name="Thomson T."/>
            <person name="Walk T."/>
            <person name="White J."/>
            <person name="Yandava C."/>
            <person name="Izard J."/>
            <person name="Baranova O.V."/>
            <person name="Blanton J.M."/>
            <person name="Tanner A.C."/>
            <person name="Dewhirst F.E."/>
            <person name="Haas B."/>
            <person name="Nusbaum C."/>
            <person name="Birren B."/>
        </authorList>
    </citation>
    <scope>NUCLEOTIDE SEQUENCE [LARGE SCALE GENOMIC DNA]</scope>
    <source>
        <strain evidence="1">1-1 BBBD Race 1</strain>
    </source>
</reference>
<keyword evidence="3" id="KW-1185">Reference proteome</keyword>
<dbReference type="OrthoDB" id="2502344at2759"/>
<evidence type="ECO:0008006" key="4">
    <source>
        <dbReference type="Google" id="ProtNLM"/>
    </source>
</evidence>
<gene>
    <name evidence="1" type="ORF">PTTG_27827</name>
</gene>
<evidence type="ECO:0000313" key="1">
    <source>
        <dbReference type="EMBL" id="OAV91975.1"/>
    </source>
</evidence>
<organism evidence="1">
    <name type="scientific">Puccinia triticina (isolate 1-1 / race 1 (BBBD))</name>
    <name type="common">Brown leaf rust fungus</name>
    <dbReference type="NCBI Taxonomy" id="630390"/>
    <lineage>
        <taxon>Eukaryota</taxon>
        <taxon>Fungi</taxon>
        <taxon>Dikarya</taxon>
        <taxon>Basidiomycota</taxon>
        <taxon>Pucciniomycotina</taxon>
        <taxon>Pucciniomycetes</taxon>
        <taxon>Pucciniales</taxon>
        <taxon>Pucciniaceae</taxon>
        <taxon>Puccinia</taxon>
    </lineage>
</organism>
<reference evidence="1" key="2">
    <citation type="submission" date="2016-05" db="EMBL/GenBank/DDBJ databases">
        <title>Comparative analysis highlights variable genome content of wheat rusts and divergence of the mating loci.</title>
        <authorList>
            <person name="Cuomo C.A."/>
            <person name="Bakkeren G."/>
            <person name="Szabo L."/>
            <person name="Khalil H."/>
            <person name="Joly D."/>
            <person name="Goldberg J."/>
            <person name="Young S."/>
            <person name="Zeng Q."/>
            <person name="Fellers J."/>
        </authorList>
    </citation>
    <scope>NUCLEOTIDE SEQUENCE [LARGE SCALE GENOMIC DNA]</scope>
    <source>
        <strain evidence="1">1-1 BBBD Race 1</strain>
    </source>
</reference>
<name>A0A180GH21_PUCT1</name>
<dbReference type="EnsemblFungi" id="PTTG_27827-t43_2">
    <property type="protein sequence ID" value="PTTG_27827-t43_2-p1"/>
    <property type="gene ID" value="PTTG_27827"/>
</dbReference>
<dbReference type="STRING" id="630390.A0A180GH21"/>
<dbReference type="Proteomes" id="UP000005240">
    <property type="component" value="Unassembled WGS sequence"/>
</dbReference>
<sequence>MRKISERQAIIRDLFMIHVLLHFEETNNLINNALNIPSIPTLGTMLYPNDASGRLVIDMLFEDEAEVGNILESVLSRRYLNERLPARTHDEFDLGRLFDMRPADFKQSVRTTKSGFVWLLNQIIDNAVFHNNSRRPQLPILHQLALTLEHLGSNGNGASVGRFARNLSVAHGTVVKVSRRVIRAINSLDSEFIVWPDCNWRLDISEVMKEEGFEGCIGFVDGTTIPLYQRPGLDGEVYWDRKKHIQ</sequence>
<evidence type="ECO:0000313" key="2">
    <source>
        <dbReference type="EnsemblFungi" id="PTTG_27827-t43_2-p1"/>
    </source>
</evidence>
<dbReference type="EMBL" id="ADAS02000072">
    <property type="protein sequence ID" value="OAV91975.1"/>
    <property type="molecule type" value="Genomic_DNA"/>
</dbReference>
<proteinExistence type="predicted"/>
<dbReference type="AlphaFoldDB" id="A0A180GH21"/>